<keyword evidence="11" id="KW-0652">Protein synthesis inhibitor</keyword>
<keyword evidence="6 19" id="KW-0547">Nucleotide-binding</keyword>
<dbReference type="PROSITE" id="PS00108">
    <property type="entry name" value="PROTEIN_KINASE_ST"/>
    <property type="match status" value="1"/>
</dbReference>
<evidence type="ECO:0000256" key="6">
    <source>
        <dbReference type="ARBA" id="ARBA00022741"/>
    </source>
</evidence>
<evidence type="ECO:0000256" key="14">
    <source>
        <dbReference type="ARBA" id="ARBA00042456"/>
    </source>
</evidence>
<evidence type="ECO:0000256" key="7">
    <source>
        <dbReference type="ARBA" id="ARBA00022777"/>
    </source>
</evidence>
<dbReference type="PROSITE" id="PS00107">
    <property type="entry name" value="PROTEIN_KINASE_ATP"/>
    <property type="match status" value="1"/>
</dbReference>
<dbReference type="PANTHER" id="PTHR11042">
    <property type="entry name" value="EUKARYOTIC TRANSLATION INITIATION FACTOR 2-ALPHA KINASE EIF2-ALPHA KINASE -RELATED"/>
    <property type="match status" value="1"/>
</dbReference>
<keyword evidence="9" id="KW-0832">Ubl conjugation</keyword>
<evidence type="ECO:0000259" key="22">
    <source>
        <dbReference type="PROSITE" id="PS50011"/>
    </source>
</evidence>
<dbReference type="Gene3D" id="1.10.510.10">
    <property type="entry name" value="Transferase(Phosphotransferase) domain 1"/>
    <property type="match status" value="1"/>
</dbReference>
<evidence type="ECO:0000256" key="1">
    <source>
        <dbReference type="ARBA" id="ARBA00012513"/>
    </source>
</evidence>
<evidence type="ECO:0000256" key="2">
    <source>
        <dbReference type="ARBA" id="ARBA00022527"/>
    </source>
</evidence>
<dbReference type="EMBL" id="JAWDGP010000167">
    <property type="protein sequence ID" value="KAK3803305.1"/>
    <property type="molecule type" value="Genomic_DNA"/>
</dbReference>
<evidence type="ECO:0000256" key="5">
    <source>
        <dbReference type="ARBA" id="ARBA00022737"/>
    </source>
</evidence>
<evidence type="ECO:0000313" key="23">
    <source>
        <dbReference type="EMBL" id="KAK3803305.1"/>
    </source>
</evidence>
<dbReference type="InterPro" id="IPR008271">
    <property type="entry name" value="Ser/Thr_kinase_AS"/>
</dbReference>
<feature type="domain" description="Protein kinase" evidence="22">
    <location>
        <begin position="159"/>
        <end position="755"/>
    </location>
</feature>
<evidence type="ECO:0000256" key="20">
    <source>
        <dbReference type="SAM" id="Coils"/>
    </source>
</evidence>
<dbReference type="InterPro" id="IPR000719">
    <property type="entry name" value="Prot_kinase_dom"/>
</dbReference>
<accession>A0AAE1BCE7</accession>
<dbReference type="InterPro" id="IPR050339">
    <property type="entry name" value="CC_SR_Kinase"/>
</dbReference>
<dbReference type="Pfam" id="PF00069">
    <property type="entry name" value="Pkinase"/>
    <property type="match status" value="2"/>
</dbReference>
<dbReference type="GO" id="GO:0005524">
    <property type="term" value="F:ATP binding"/>
    <property type="evidence" value="ECO:0007669"/>
    <property type="project" value="UniProtKB-UniRule"/>
</dbReference>
<dbReference type="InterPro" id="IPR011009">
    <property type="entry name" value="Kinase-like_dom_sf"/>
</dbReference>
<feature type="coiled-coil region" evidence="20">
    <location>
        <begin position="754"/>
        <end position="781"/>
    </location>
</feature>
<dbReference type="GO" id="GO:0017148">
    <property type="term" value="P:negative regulation of translation"/>
    <property type="evidence" value="ECO:0007669"/>
    <property type="project" value="UniProtKB-KW"/>
</dbReference>
<dbReference type="Proteomes" id="UP001283361">
    <property type="component" value="Unassembled WGS sequence"/>
</dbReference>
<comment type="catalytic activity">
    <reaction evidence="18">
        <text>L-seryl-[protein] + ATP = O-phospho-L-seryl-[protein] + ADP + H(+)</text>
        <dbReference type="Rhea" id="RHEA:17989"/>
        <dbReference type="Rhea" id="RHEA-COMP:9863"/>
        <dbReference type="Rhea" id="RHEA-COMP:11604"/>
        <dbReference type="ChEBI" id="CHEBI:15378"/>
        <dbReference type="ChEBI" id="CHEBI:29999"/>
        <dbReference type="ChEBI" id="CHEBI:30616"/>
        <dbReference type="ChEBI" id="CHEBI:83421"/>
        <dbReference type="ChEBI" id="CHEBI:456216"/>
        <dbReference type="EC" id="2.7.11.1"/>
    </reaction>
    <physiologicalReaction direction="left-to-right" evidence="18">
        <dbReference type="Rhea" id="RHEA:17990"/>
    </physiologicalReaction>
</comment>
<evidence type="ECO:0000256" key="4">
    <source>
        <dbReference type="ARBA" id="ARBA00022679"/>
    </source>
</evidence>
<dbReference type="PROSITE" id="PS50011">
    <property type="entry name" value="PROTEIN_KINASE_DOM"/>
    <property type="match status" value="1"/>
</dbReference>
<evidence type="ECO:0000256" key="10">
    <source>
        <dbReference type="ARBA" id="ARBA00023157"/>
    </source>
</evidence>
<keyword evidence="7" id="KW-0418">Kinase</keyword>
<protein>
    <recommendedName>
        <fullName evidence="13">Eukaryotic translation initiation factor 2-alpha kinase 1</fullName>
        <ecNumber evidence="1">2.7.11.1</ecNumber>
    </recommendedName>
    <alternativeName>
        <fullName evidence="15">Heme-regulated eukaryotic initiation factor eIF-2-alpha kinase</fullName>
    </alternativeName>
    <alternativeName>
        <fullName evidence="14">Hemin-sensitive initiation factor 2-alpha kinase</fullName>
    </alternativeName>
</protein>
<feature type="compositionally biased region" description="Basic and acidic residues" evidence="21">
    <location>
        <begin position="456"/>
        <end position="467"/>
    </location>
</feature>
<dbReference type="PANTHER" id="PTHR11042:SF160">
    <property type="entry name" value="EUKARYOTIC TRANSLATION INITIATION FACTOR 2-ALPHA KINASE 1"/>
    <property type="match status" value="1"/>
</dbReference>
<keyword evidence="2" id="KW-0723">Serine/threonine-protein kinase</keyword>
<dbReference type="EC" id="2.7.11.1" evidence="1"/>
<evidence type="ECO:0000256" key="16">
    <source>
        <dbReference type="ARBA" id="ARBA00046654"/>
    </source>
</evidence>
<evidence type="ECO:0000256" key="18">
    <source>
        <dbReference type="ARBA" id="ARBA00048977"/>
    </source>
</evidence>
<keyword evidence="20" id="KW-0175">Coiled coil</keyword>
<reference evidence="23" key="1">
    <citation type="journal article" date="2023" name="G3 (Bethesda)">
        <title>A reference genome for the long-term kleptoplast-retaining sea slug Elysia crispata morphotype clarki.</title>
        <authorList>
            <person name="Eastman K.E."/>
            <person name="Pendleton A.L."/>
            <person name="Shaikh M.A."/>
            <person name="Suttiyut T."/>
            <person name="Ogas R."/>
            <person name="Tomko P."/>
            <person name="Gavelis G."/>
            <person name="Widhalm J.R."/>
            <person name="Wisecaver J.H."/>
        </authorList>
    </citation>
    <scope>NUCLEOTIDE SEQUENCE</scope>
    <source>
        <strain evidence="23">ECLA1</strain>
    </source>
</reference>
<feature type="region of interest" description="Disordered" evidence="21">
    <location>
        <begin position="445"/>
        <end position="504"/>
    </location>
</feature>
<keyword evidence="8 19" id="KW-0067">ATP-binding</keyword>
<evidence type="ECO:0000256" key="3">
    <source>
        <dbReference type="ARBA" id="ARBA00022553"/>
    </source>
</evidence>
<comment type="similarity">
    <text evidence="12">Belongs to the protein kinase superfamily. Ser/Thr protein kinase family. GCN2 subfamily.</text>
</comment>
<keyword evidence="5" id="KW-0677">Repeat</keyword>
<evidence type="ECO:0000256" key="19">
    <source>
        <dbReference type="PROSITE-ProRule" id="PRU10141"/>
    </source>
</evidence>
<dbReference type="SUPFAM" id="SSF56112">
    <property type="entry name" value="Protein kinase-like (PK-like)"/>
    <property type="match status" value="1"/>
</dbReference>
<evidence type="ECO:0000256" key="17">
    <source>
        <dbReference type="ARBA" id="ARBA00048659"/>
    </source>
</evidence>
<evidence type="ECO:0000256" key="13">
    <source>
        <dbReference type="ARBA" id="ARBA00040433"/>
    </source>
</evidence>
<dbReference type="InterPro" id="IPR054521">
    <property type="entry name" value="HRI2_3H"/>
</dbReference>
<evidence type="ECO:0000256" key="9">
    <source>
        <dbReference type="ARBA" id="ARBA00022843"/>
    </source>
</evidence>
<gene>
    <name evidence="23" type="ORF">RRG08_021503</name>
</gene>
<dbReference type="InterPro" id="IPR017441">
    <property type="entry name" value="Protein_kinase_ATP_BS"/>
</dbReference>
<dbReference type="SMART" id="SM00220">
    <property type="entry name" value="S_TKc"/>
    <property type="match status" value="1"/>
</dbReference>
<feature type="binding site" evidence="19">
    <location>
        <position position="189"/>
    </location>
    <ligand>
        <name>ATP</name>
        <dbReference type="ChEBI" id="CHEBI:30616"/>
    </ligand>
</feature>
<keyword evidence="4" id="KW-0808">Transferase</keyword>
<keyword evidence="10" id="KW-1015">Disulfide bond</keyword>
<comment type="caution">
    <text evidence="23">The sequence shown here is derived from an EMBL/GenBank/DDBJ whole genome shotgun (WGS) entry which is preliminary data.</text>
</comment>
<keyword evidence="24" id="KW-1185">Reference proteome</keyword>
<dbReference type="GO" id="GO:0005634">
    <property type="term" value="C:nucleus"/>
    <property type="evidence" value="ECO:0007669"/>
    <property type="project" value="TreeGrafter"/>
</dbReference>
<sequence>MADMQKNQAGKPVPRTAKDFARRKMPIRQFDTSDLQQLQLKQVEVSVVRSDANHLLMTSLLEQLCNMYVPDRAVARQLFKKLCEQLSELNIIAPLTLLDEMSGLRNQHRSMFNKIMQASLKSLKQPLPALTGSNIARIRLATAEDDIIGEHTSRYKNEFCEIEPLGKGGFGTVYKAENYLDGRQYAVKKIRFKHRHTHKLIKLLREVKALASLQHSNVVGYNAAWMENDSPFSSNNSSSSGQSLHSKDTSIKVPRNYLSSLRSSGQDKSISIEFLSDGEDEQSRDEAGVKHSILPGGGGMAICAHTCSSVKVEELSDVNHRNVSIGVSKVQSQKDLVPCPRQHVKMVDVGSESYYQYHTENVASCISFPENISNSHSWQEYENDVQISTNKSSRLKFSGKKVSKQLCVQQRLDYDFSQSSSFATALKPINQGSSVPHADISDFFTKRPKQTNNMKSDWEVHPPERRGSFGFSTSKYRRHHSQPESGQFRKDAESSYSSYDKNDEENKKIVARQRYQRRSVSYGSANEVEEVIELWNHDDDFYNSITLYIQMELCSLTLQEWLVERNSEFSAKGYDSKAMGVDNMHIFHQLLQGVQFIHNCGVIHRDLKPRNIFLSSNDLHVKIGDFGLAKIEVLSQGSESLSVFKTWNDVPYVNDSHTSGVGTSAYASPEQLEGSFYDSKSDMFSLGVILFEIFNVFLTEMERVKSIENLRGKNKCNCEFYELWPSQSGTVEVLISPDPRKRPSACELLDNDLFLSQEQKIRRLQERVKEQDTEIKRMKNELIVKNRIIDHLRARFDEFFPHFSPFSPYFIDH</sequence>
<comment type="subunit">
    <text evidence="16">Synthesized in an inactive form that binds to the N-terminal domain of CDC37. Has to be associated with a multiprotein complex containing Hsp90, CDC37 and PPP5C for maturation and activation by autophosphorylation. The phosphatase PPP5C modulates this activation. Homodimer; homodimerizes in presence of heme, forming a disulfide-linked inactive homodimer. Interacts with DELE1; binds both to full-length DELE1 and processed form of DELE1 (S-DELE1) in response to stress, leading to activate its protein kinase activity and trigger the integrated stress response (ISR).</text>
</comment>
<evidence type="ECO:0000256" key="8">
    <source>
        <dbReference type="ARBA" id="ARBA00022840"/>
    </source>
</evidence>
<dbReference type="GO" id="GO:0004694">
    <property type="term" value="F:eukaryotic translation initiation factor 2alpha kinase activity"/>
    <property type="evidence" value="ECO:0007669"/>
    <property type="project" value="TreeGrafter"/>
</dbReference>
<evidence type="ECO:0000313" key="24">
    <source>
        <dbReference type="Proteomes" id="UP001283361"/>
    </source>
</evidence>
<comment type="catalytic activity">
    <reaction evidence="17">
        <text>L-threonyl-[protein] + ATP = O-phospho-L-threonyl-[protein] + ADP + H(+)</text>
        <dbReference type="Rhea" id="RHEA:46608"/>
        <dbReference type="Rhea" id="RHEA-COMP:11060"/>
        <dbReference type="Rhea" id="RHEA-COMP:11605"/>
        <dbReference type="ChEBI" id="CHEBI:15378"/>
        <dbReference type="ChEBI" id="CHEBI:30013"/>
        <dbReference type="ChEBI" id="CHEBI:30616"/>
        <dbReference type="ChEBI" id="CHEBI:61977"/>
        <dbReference type="ChEBI" id="CHEBI:456216"/>
        <dbReference type="EC" id="2.7.11.1"/>
    </reaction>
    <physiologicalReaction direction="left-to-right" evidence="17">
        <dbReference type="Rhea" id="RHEA:46609"/>
    </physiologicalReaction>
</comment>
<dbReference type="Pfam" id="PF22949">
    <property type="entry name" value="HRI2_3H"/>
    <property type="match status" value="1"/>
</dbReference>
<name>A0AAE1BCE7_9GAST</name>
<dbReference type="Gene3D" id="3.30.200.20">
    <property type="entry name" value="Phosphorylase Kinase, domain 1"/>
    <property type="match status" value="1"/>
</dbReference>
<dbReference type="AlphaFoldDB" id="A0AAE1BCE7"/>
<organism evidence="23 24">
    <name type="scientific">Elysia crispata</name>
    <name type="common">lettuce slug</name>
    <dbReference type="NCBI Taxonomy" id="231223"/>
    <lineage>
        <taxon>Eukaryota</taxon>
        <taxon>Metazoa</taxon>
        <taxon>Spiralia</taxon>
        <taxon>Lophotrochozoa</taxon>
        <taxon>Mollusca</taxon>
        <taxon>Gastropoda</taxon>
        <taxon>Heterobranchia</taxon>
        <taxon>Euthyneura</taxon>
        <taxon>Panpulmonata</taxon>
        <taxon>Sacoglossa</taxon>
        <taxon>Placobranchoidea</taxon>
        <taxon>Plakobranchidae</taxon>
        <taxon>Elysia</taxon>
    </lineage>
</organism>
<proteinExistence type="inferred from homology"/>
<evidence type="ECO:0000256" key="15">
    <source>
        <dbReference type="ARBA" id="ARBA00042914"/>
    </source>
</evidence>
<keyword evidence="3" id="KW-0597">Phosphoprotein</keyword>
<evidence type="ECO:0000256" key="21">
    <source>
        <dbReference type="SAM" id="MobiDB-lite"/>
    </source>
</evidence>
<dbReference type="GO" id="GO:0005737">
    <property type="term" value="C:cytoplasm"/>
    <property type="evidence" value="ECO:0007669"/>
    <property type="project" value="TreeGrafter"/>
</dbReference>
<evidence type="ECO:0000256" key="12">
    <source>
        <dbReference type="ARBA" id="ARBA00037982"/>
    </source>
</evidence>
<evidence type="ECO:0000256" key="11">
    <source>
        <dbReference type="ARBA" id="ARBA00023193"/>
    </source>
</evidence>